<evidence type="ECO:0000313" key="2">
    <source>
        <dbReference type="EMBL" id="KAK8773126.1"/>
    </source>
</evidence>
<dbReference type="Pfam" id="PF05024">
    <property type="entry name" value="Gpi1"/>
    <property type="match status" value="1"/>
</dbReference>
<name>A0AAQ4EEG3_AMBAM</name>
<keyword evidence="1" id="KW-1133">Transmembrane helix</keyword>
<organism evidence="2 3">
    <name type="scientific">Amblyomma americanum</name>
    <name type="common">Lone star tick</name>
    <dbReference type="NCBI Taxonomy" id="6943"/>
    <lineage>
        <taxon>Eukaryota</taxon>
        <taxon>Metazoa</taxon>
        <taxon>Ecdysozoa</taxon>
        <taxon>Arthropoda</taxon>
        <taxon>Chelicerata</taxon>
        <taxon>Arachnida</taxon>
        <taxon>Acari</taxon>
        <taxon>Parasitiformes</taxon>
        <taxon>Ixodida</taxon>
        <taxon>Ixodoidea</taxon>
        <taxon>Ixodidae</taxon>
        <taxon>Amblyomminae</taxon>
        <taxon>Amblyomma</taxon>
    </lineage>
</organism>
<sequence>MVAGAWAAYVGVVDPWVGALFTLWPGSLTLHLALASDLLALATVHMYCFYGYACRLYQGWARALAALWRLFRGRKWNPLRRRVDSHRYDVDQMFVGTLLFGVLFFLFPTVAVYYAVFLSLRLVVLCVQGVLSRAVLVWDSLPFYTLAARTFTGRPVVGDLLFHALSSGPEFALYMQVIGGGVNLLPEPLGFPSWKDLLADLVVGRIVYPL</sequence>
<feature type="transmembrane region" description="Helical" evidence="1">
    <location>
        <begin position="93"/>
        <end position="116"/>
    </location>
</feature>
<dbReference type="GO" id="GO:0005783">
    <property type="term" value="C:endoplasmic reticulum"/>
    <property type="evidence" value="ECO:0007669"/>
    <property type="project" value="TreeGrafter"/>
</dbReference>
<accession>A0AAQ4EEG3</accession>
<dbReference type="AlphaFoldDB" id="A0AAQ4EEG3"/>
<comment type="caution">
    <text evidence="2">The sequence shown here is derived from an EMBL/GenBank/DDBJ whole genome shotgun (WGS) entry which is preliminary data.</text>
</comment>
<dbReference type="InterPro" id="IPR007720">
    <property type="entry name" value="PigQ/GPI1"/>
</dbReference>
<evidence type="ECO:0000256" key="1">
    <source>
        <dbReference type="SAM" id="Phobius"/>
    </source>
</evidence>
<dbReference type="GO" id="GO:0016020">
    <property type="term" value="C:membrane"/>
    <property type="evidence" value="ECO:0007669"/>
    <property type="project" value="InterPro"/>
</dbReference>
<gene>
    <name evidence="2" type="ORF">V5799_012371</name>
</gene>
<keyword evidence="1" id="KW-0812">Transmembrane</keyword>
<dbReference type="GO" id="GO:0006506">
    <property type="term" value="P:GPI anchor biosynthetic process"/>
    <property type="evidence" value="ECO:0007669"/>
    <property type="project" value="InterPro"/>
</dbReference>
<feature type="transmembrane region" description="Helical" evidence="1">
    <location>
        <begin position="6"/>
        <end position="24"/>
    </location>
</feature>
<protein>
    <recommendedName>
        <fullName evidence="4">Phosphatidylinositol n-acetylglucosaminyltransferase subunit q</fullName>
    </recommendedName>
</protein>
<dbReference type="Proteomes" id="UP001321473">
    <property type="component" value="Unassembled WGS sequence"/>
</dbReference>
<keyword evidence="1" id="KW-0472">Membrane</keyword>
<dbReference type="PANTHER" id="PTHR21329:SF3">
    <property type="entry name" value="PHOSPHATIDYLINOSITOL N-ACETYLGLUCOSAMINYLTRANSFERASE SUBUNIT Q"/>
    <property type="match status" value="1"/>
</dbReference>
<proteinExistence type="predicted"/>
<feature type="transmembrane region" description="Helical" evidence="1">
    <location>
        <begin position="31"/>
        <end position="50"/>
    </location>
</feature>
<dbReference type="EMBL" id="JARKHS020017332">
    <property type="protein sequence ID" value="KAK8773126.1"/>
    <property type="molecule type" value="Genomic_DNA"/>
</dbReference>
<dbReference type="PANTHER" id="PTHR21329">
    <property type="entry name" value="PHOSPHATIDYLINOSITOL N-ACETYLGLUCOSAMINYLTRANSFERASE SUBUNIT Q-RELATED"/>
    <property type="match status" value="1"/>
</dbReference>
<keyword evidence="3" id="KW-1185">Reference proteome</keyword>
<evidence type="ECO:0000313" key="3">
    <source>
        <dbReference type="Proteomes" id="UP001321473"/>
    </source>
</evidence>
<evidence type="ECO:0008006" key="4">
    <source>
        <dbReference type="Google" id="ProtNLM"/>
    </source>
</evidence>
<reference evidence="2 3" key="1">
    <citation type="journal article" date="2023" name="Arcadia Sci">
        <title>De novo assembly of a long-read Amblyomma americanum tick genome.</title>
        <authorList>
            <person name="Chou S."/>
            <person name="Poskanzer K.E."/>
            <person name="Rollins M."/>
            <person name="Thuy-Boun P.S."/>
        </authorList>
    </citation>
    <scope>NUCLEOTIDE SEQUENCE [LARGE SCALE GENOMIC DNA]</scope>
    <source>
        <strain evidence="2">F_SG_1</strain>
        <tissue evidence="2">Salivary glands</tissue>
    </source>
</reference>